<dbReference type="AlphaFoldDB" id="M0N7V9"/>
<dbReference type="STRING" id="1227456.C450_09843"/>
<dbReference type="InterPro" id="IPR006680">
    <property type="entry name" value="Amidohydro-rel"/>
</dbReference>
<comment type="caution">
    <text evidence="3">The sequence shown here is derived from an EMBL/GenBank/DDBJ whole genome shotgun (WGS) entry which is preliminary data.</text>
</comment>
<dbReference type="InterPro" id="IPR032465">
    <property type="entry name" value="ACMSD"/>
</dbReference>
<evidence type="ECO:0000313" key="4">
    <source>
        <dbReference type="Proteomes" id="UP000011625"/>
    </source>
</evidence>
<gene>
    <name evidence="3" type="ORF">C450_09843</name>
</gene>
<dbReference type="EMBL" id="AOME01000053">
    <property type="protein sequence ID" value="EMA52760.1"/>
    <property type="molecule type" value="Genomic_DNA"/>
</dbReference>
<dbReference type="Pfam" id="PF04909">
    <property type="entry name" value="Amidohydro_2"/>
    <property type="match status" value="1"/>
</dbReference>
<dbReference type="CDD" id="cd01292">
    <property type="entry name" value="metallo-dependent_hydrolases"/>
    <property type="match status" value="1"/>
</dbReference>
<keyword evidence="1" id="KW-0456">Lyase</keyword>
<dbReference type="GO" id="GO:0016787">
    <property type="term" value="F:hydrolase activity"/>
    <property type="evidence" value="ECO:0007669"/>
    <property type="project" value="InterPro"/>
</dbReference>
<dbReference type="PATRIC" id="fig|1227456.3.peg.1989"/>
<feature type="domain" description="Amidohydrolase-related" evidence="2">
    <location>
        <begin position="15"/>
        <end position="282"/>
    </location>
</feature>
<dbReference type="GO" id="GO:0019748">
    <property type="term" value="P:secondary metabolic process"/>
    <property type="evidence" value="ECO:0007669"/>
    <property type="project" value="TreeGrafter"/>
</dbReference>
<evidence type="ECO:0000256" key="1">
    <source>
        <dbReference type="ARBA" id="ARBA00023239"/>
    </source>
</evidence>
<dbReference type="GO" id="GO:0016831">
    <property type="term" value="F:carboxy-lyase activity"/>
    <property type="evidence" value="ECO:0007669"/>
    <property type="project" value="InterPro"/>
</dbReference>
<dbReference type="Proteomes" id="UP000011625">
    <property type="component" value="Unassembled WGS sequence"/>
</dbReference>
<dbReference type="RefSeq" id="WP_005043063.1">
    <property type="nucleotide sequence ID" value="NZ_AOME01000053.1"/>
</dbReference>
<evidence type="ECO:0000313" key="3">
    <source>
        <dbReference type="EMBL" id="EMA52760.1"/>
    </source>
</evidence>
<keyword evidence="4" id="KW-1185">Reference proteome</keyword>
<evidence type="ECO:0000259" key="2">
    <source>
        <dbReference type="Pfam" id="PF04909"/>
    </source>
</evidence>
<dbReference type="PANTHER" id="PTHR21240:SF28">
    <property type="entry name" value="ISO-OROTATE DECARBOXYLASE (EUROFUNG)"/>
    <property type="match status" value="1"/>
</dbReference>
<dbReference type="SUPFAM" id="SSF51556">
    <property type="entry name" value="Metallo-dependent hydrolases"/>
    <property type="match status" value="1"/>
</dbReference>
<reference evidence="3 4" key="1">
    <citation type="journal article" date="2014" name="PLoS Genet.">
        <title>Phylogenetically driven sequencing of extremely halophilic archaea reveals strategies for static and dynamic osmo-response.</title>
        <authorList>
            <person name="Becker E.A."/>
            <person name="Seitzer P.M."/>
            <person name="Tritt A."/>
            <person name="Larsen D."/>
            <person name="Krusor M."/>
            <person name="Yao A.I."/>
            <person name="Wu D."/>
            <person name="Madern D."/>
            <person name="Eisen J.A."/>
            <person name="Darling A.E."/>
            <person name="Facciotti M.T."/>
        </authorList>
    </citation>
    <scope>NUCLEOTIDE SEQUENCE [LARGE SCALE GENOMIC DNA]</scope>
    <source>
        <strain evidence="3 4">DSM 8989</strain>
    </source>
</reference>
<dbReference type="Gene3D" id="3.20.20.140">
    <property type="entry name" value="Metal-dependent hydrolases"/>
    <property type="match status" value="1"/>
</dbReference>
<protein>
    <recommendedName>
        <fullName evidence="2">Amidohydrolase-related domain-containing protein</fullName>
    </recommendedName>
</protein>
<accession>M0N7V9</accession>
<name>M0N7V9_9EURY</name>
<sequence length="284" mass="31059">MESESEVDDRFAPAIDGHVHLMPDRLMRAIRDALTAEAGWSFVHPTDKEAMEAALSAAGVERYLALPYAHRPDMAADLNEWVLGRAAESEMAVPFATVHGDDDVADVVEAAFAAGARGLKFQCPVQECGPTDPRLDPAFELAAKYDRPILFHAGTAPHFEDSPHVGVEQFETFLDSYPDVRAACAHMGAFETDAFLALARDHENAFLDTSFVTSTAASEYVGSTVGIEDDAFETLSESIFYGSDYPNIPYPYAAERAGLLDRELSTATLRDLFGRTAERFLGER</sequence>
<dbReference type="GO" id="GO:0005737">
    <property type="term" value="C:cytoplasm"/>
    <property type="evidence" value="ECO:0007669"/>
    <property type="project" value="TreeGrafter"/>
</dbReference>
<organism evidence="3 4">
    <name type="scientific">Halococcus salifodinae DSM 8989</name>
    <dbReference type="NCBI Taxonomy" id="1227456"/>
    <lineage>
        <taxon>Archaea</taxon>
        <taxon>Methanobacteriati</taxon>
        <taxon>Methanobacteriota</taxon>
        <taxon>Stenosarchaea group</taxon>
        <taxon>Halobacteria</taxon>
        <taxon>Halobacteriales</taxon>
        <taxon>Halococcaceae</taxon>
        <taxon>Halococcus</taxon>
    </lineage>
</organism>
<dbReference type="InterPro" id="IPR032466">
    <property type="entry name" value="Metal_Hydrolase"/>
</dbReference>
<dbReference type="PANTHER" id="PTHR21240">
    <property type="entry name" value="2-AMINO-3-CARBOXYLMUCONATE-6-SEMIALDEHYDE DECARBOXYLASE"/>
    <property type="match status" value="1"/>
</dbReference>
<dbReference type="OrthoDB" id="34429at2157"/>
<proteinExistence type="predicted"/>